<dbReference type="EMBL" id="MN739564">
    <property type="protein sequence ID" value="QHT13236.1"/>
    <property type="molecule type" value="Genomic_DNA"/>
</dbReference>
<proteinExistence type="predicted"/>
<reference evidence="1" key="1">
    <citation type="journal article" date="2020" name="Nature">
        <title>Giant virus diversity and host interactions through global metagenomics.</title>
        <authorList>
            <person name="Schulz F."/>
            <person name="Roux S."/>
            <person name="Paez-Espino D."/>
            <person name="Jungbluth S."/>
            <person name="Walsh D.A."/>
            <person name="Denef V.J."/>
            <person name="McMahon K.D."/>
            <person name="Konstantinidis K.T."/>
            <person name="Eloe-Fadrosh E.A."/>
            <person name="Kyrpides N.C."/>
            <person name="Woyke T."/>
        </authorList>
    </citation>
    <scope>NUCLEOTIDE SEQUENCE</scope>
    <source>
        <strain evidence="1">GVMAG-M-3300023174-131</strain>
    </source>
</reference>
<organism evidence="1">
    <name type="scientific">viral metagenome</name>
    <dbReference type="NCBI Taxonomy" id="1070528"/>
    <lineage>
        <taxon>unclassified sequences</taxon>
        <taxon>metagenomes</taxon>
        <taxon>organismal metagenomes</taxon>
    </lineage>
</organism>
<dbReference type="AlphaFoldDB" id="A0A6C0D853"/>
<accession>A0A6C0D853</accession>
<sequence length="251" mass="29464">MYEIYLLNTIVLQKQSKKNLIIDKKTEIIKKQKDQILPNINILDNSYTMNKEDKLEATNDKDFKEVISPNLYGNPTNYEAGKHIIWEFYEPNPWSKIIYKNNEEYPFYFFIKIKIPSLNDYENWKHIINNIEFDPRSGEVIIPTTDEETALSIINLMISNFKGDISINDIINKDLITISINKAKKYEVVKSKIKEQISANVNVKVKESFKDGPDFQKDLANNNGDYFYVDNIETPKKNEYNPYEGTEFSFI</sequence>
<protein>
    <submittedName>
        <fullName evidence="1">Uncharacterized protein</fullName>
    </submittedName>
</protein>
<name>A0A6C0D853_9ZZZZ</name>
<evidence type="ECO:0000313" key="1">
    <source>
        <dbReference type="EMBL" id="QHT13236.1"/>
    </source>
</evidence>